<protein>
    <submittedName>
        <fullName evidence="1">Uncharacterized protein</fullName>
    </submittedName>
</protein>
<name>A0A5N5KW48_9ROSI</name>
<dbReference type="EMBL" id="VDCV01000011">
    <property type="protein sequence ID" value="KAB5534695.1"/>
    <property type="molecule type" value="Genomic_DNA"/>
</dbReference>
<dbReference type="Proteomes" id="UP000326939">
    <property type="component" value="Chromosome 11"/>
</dbReference>
<dbReference type="AlphaFoldDB" id="A0A5N5KW48"/>
<organism evidence="1 2">
    <name type="scientific">Salix brachista</name>
    <dbReference type="NCBI Taxonomy" id="2182728"/>
    <lineage>
        <taxon>Eukaryota</taxon>
        <taxon>Viridiplantae</taxon>
        <taxon>Streptophyta</taxon>
        <taxon>Embryophyta</taxon>
        <taxon>Tracheophyta</taxon>
        <taxon>Spermatophyta</taxon>
        <taxon>Magnoliopsida</taxon>
        <taxon>eudicotyledons</taxon>
        <taxon>Gunneridae</taxon>
        <taxon>Pentapetalae</taxon>
        <taxon>rosids</taxon>
        <taxon>fabids</taxon>
        <taxon>Malpighiales</taxon>
        <taxon>Salicaceae</taxon>
        <taxon>Saliceae</taxon>
        <taxon>Salix</taxon>
    </lineage>
</organism>
<evidence type="ECO:0000313" key="1">
    <source>
        <dbReference type="EMBL" id="KAB5534695.1"/>
    </source>
</evidence>
<sequence>MSAAATKAWIVAASIGAVEALKDQDPQLYLSSSFSLSQWGLPSQYEHLMKNQSFCYEDVTSKMLNMVSVSDSGDLFETGFKGVGLI</sequence>
<accession>A0A5N5KW48</accession>
<reference evidence="2" key="1">
    <citation type="journal article" date="2019" name="Gigascience">
        <title>De novo genome assembly of the endangered Acer yangbiense, a plant species with extremely small populations endemic to Yunnan Province, China.</title>
        <authorList>
            <person name="Yang J."/>
            <person name="Wariss H.M."/>
            <person name="Tao L."/>
            <person name="Zhang R."/>
            <person name="Yun Q."/>
            <person name="Hollingsworth P."/>
            <person name="Dao Z."/>
            <person name="Luo G."/>
            <person name="Guo H."/>
            <person name="Ma Y."/>
            <person name="Sun W."/>
        </authorList>
    </citation>
    <scope>NUCLEOTIDE SEQUENCE [LARGE SCALE GENOMIC DNA]</scope>
    <source>
        <strain evidence="2">cv. br00</strain>
    </source>
</reference>
<evidence type="ECO:0000313" key="2">
    <source>
        <dbReference type="Proteomes" id="UP000326939"/>
    </source>
</evidence>
<proteinExistence type="predicted"/>
<keyword evidence="2" id="KW-1185">Reference proteome</keyword>
<comment type="caution">
    <text evidence="1">The sequence shown here is derived from an EMBL/GenBank/DDBJ whole genome shotgun (WGS) entry which is preliminary data.</text>
</comment>
<gene>
    <name evidence="1" type="ORF">DKX38_017781</name>
</gene>